<evidence type="ECO:0000256" key="2">
    <source>
        <dbReference type="ARBA" id="ARBA00008814"/>
    </source>
</evidence>
<gene>
    <name evidence="7" type="primary">yclQ</name>
    <name evidence="7" type="ORF">Mal15_26480</name>
</gene>
<keyword evidence="4" id="KW-0408">Iron</keyword>
<evidence type="ECO:0000256" key="5">
    <source>
        <dbReference type="ARBA" id="ARBA00022729"/>
    </source>
</evidence>
<reference evidence="7 8" key="1">
    <citation type="submission" date="2019-02" db="EMBL/GenBank/DDBJ databases">
        <title>Planctomycetal bacteria perform biofilm scaping via a novel small molecule.</title>
        <authorList>
            <person name="Jeske O."/>
            <person name="Boedeker C."/>
            <person name="Wiegand S."/>
            <person name="Breitling P."/>
            <person name="Kallscheuer N."/>
            <person name="Jogler M."/>
            <person name="Rohde M."/>
            <person name="Petersen J."/>
            <person name="Medema M.H."/>
            <person name="Surup F."/>
            <person name="Jogler C."/>
        </authorList>
    </citation>
    <scope>NUCLEOTIDE SEQUENCE [LARGE SCALE GENOMIC DNA]</scope>
    <source>
        <strain evidence="7 8">Mal15</strain>
    </source>
</reference>
<dbReference type="Proteomes" id="UP000321353">
    <property type="component" value="Chromosome"/>
</dbReference>
<dbReference type="EMBL" id="CP036264">
    <property type="protein sequence ID" value="QEF98594.1"/>
    <property type="molecule type" value="Genomic_DNA"/>
</dbReference>
<feature type="domain" description="Fe/B12 periplasmic-binding" evidence="6">
    <location>
        <begin position="13"/>
        <end position="294"/>
    </location>
</feature>
<keyword evidence="4" id="KW-0410">Iron transport</keyword>
<dbReference type="SUPFAM" id="SSF53807">
    <property type="entry name" value="Helical backbone' metal receptor"/>
    <property type="match status" value="1"/>
</dbReference>
<keyword evidence="3" id="KW-0813">Transport</keyword>
<dbReference type="KEGG" id="smam:Mal15_26480"/>
<accession>A0A5B9MG85</accession>
<dbReference type="GO" id="GO:1901678">
    <property type="term" value="P:iron coordination entity transport"/>
    <property type="evidence" value="ECO:0007669"/>
    <property type="project" value="UniProtKB-ARBA"/>
</dbReference>
<proteinExistence type="inferred from homology"/>
<dbReference type="InterPro" id="IPR051313">
    <property type="entry name" value="Bact_iron-sidero_bind"/>
</dbReference>
<evidence type="ECO:0000256" key="4">
    <source>
        <dbReference type="ARBA" id="ARBA00022496"/>
    </source>
</evidence>
<dbReference type="AlphaFoldDB" id="A0A5B9MG85"/>
<evidence type="ECO:0000256" key="1">
    <source>
        <dbReference type="ARBA" id="ARBA00004196"/>
    </source>
</evidence>
<dbReference type="Gene3D" id="3.40.50.1980">
    <property type="entry name" value="Nitrogenase molybdenum iron protein domain"/>
    <property type="match status" value="2"/>
</dbReference>
<evidence type="ECO:0000259" key="6">
    <source>
        <dbReference type="PROSITE" id="PS50983"/>
    </source>
</evidence>
<dbReference type="PANTHER" id="PTHR30532:SF28">
    <property type="entry name" value="PETROBACTIN-BINDING PROTEIN YCLQ"/>
    <property type="match status" value="1"/>
</dbReference>
<dbReference type="RefSeq" id="WP_167546762.1">
    <property type="nucleotide sequence ID" value="NZ_CP036264.1"/>
</dbReference>
<evidence type="ECO:0000313" key="7">
    <source>
        <dbReference type="EMBL" id="QEF98594.1"/>
    </source>
</evidence>
<keyword evidence="4" id="KW-0406">Ion transport</keyword>
<protein>
    <submittedName>
        <fullName evidence="7">Putative ABC transporter solute-binding protein YclQ</fullName>
    </submittedName>
</protein>
<evidence type="ECO:0000256" key="3">
    <source>
        <dbReference type="ARBA" id="ARBA00022448"/>
    </source>
</evidence>
<keyword evidence="5" id="KW-0732">Signal</keyword>
<keyword evidence="8" id="KW-1185">Reference proteome</keyword>
<comment type="subcellular location">
    <subcellularLocation>
        <location evidence="1">Cell envelope</location>
    </subcellularLocation>
</comment>
<sequence>MQGTVKLPSVPRRVVTLDLASLENLHALNVPVVGVPSTNVDMLPEHLKQYAGDEFAKVGSLFEPEIETIKSLKPDLIIVGGRSSRQCESLSEIAPTIDLSTSTTGFIPSVVGNLLTLGAIFEKEREASRLTRDLLNDVRMLQSKAGEQGSGLLLFSVGEKVIAQQPATRFGIVYELVGIAPAVTAEDAEPTGERRGREQQAKRNVDDAAARERLAKILRREPAWMFAIDRNSAFGERANASEVLSTVPAIAESEAWKNGKVVYLSGTGWYLIGGGVLQLQQTIDQVNNAFDENGS</sequence>
<comment type="similarity">
    <text evidence="2">Belongs to the bacterial solute-binding protein 8 family.</text>
</comment>
<name>A0A5B9MG85_9BACT</name>
<dbReference type="GO" id="GO:0030288">
    <property type="term" value="C:outer membrane-bounded periplasmic space"/>
    <property type="evidence" value="ECO:0007669"/>
    <property type="project" value="TreeGrafter"/>
</dbReference>
<dbReference type="PANTHER" id="PTHR30532">
    <property type="entry name" value="IRON III DICITRATE-BINDING PERIPLASMIC PROTEIN"/>
    <property type="match status" value="1"/>
</dbReference>
<dbReference type="Pfam" id="PF01497">
    <property type="entry name" value="Peripla_BP_2"/>
    <property type="match status" value="1"/>
</dbReference>
<dbReference type="PROSITE" id="PS50983">
    <property type="entry name" value="FE_B12_PBP"/>
    <property type="match status" value="1"/>
</dbReference>
<organism evidence="7 8">
    <name type="scientific">Stieleria maiorica</name>
    <dbReference type="NCBI Taxonomy" id="2795974"/>
    <lineage>
        <taxon>Bacteria</taxon>
        <taxon>Pseudomonadati</taxon>
        <taxon>Planctomycetota</taxon>
        <taxon>Planctomycetia</taxon>
        <taxon>Pirellulales</taxon>
        <taxon>Pirellulaceae</taxon>
        <taxon>Stieleria</taxon>
    </lineage>
</organism>
<dbReference type="InterPro" id="IPR002491">
    <property type="entry name" value="ABC_transptr_periplasmic_BD"/>
</dbReference>
<evidence type="ECO:0000313" key="8">
    <source>
        <dbReference type="Proteomes" id="UP000321353"/>
    </source>
</evidence>